<dbReference type="InterPro" id="IPR011761">
    <property type="entry name" value="ATP-grasp"/>
</dbReference>
<dbReference type="InterPro" id="IPR013650">
    <property type="entry name" value="ATP-grasp_succ-CoA_synth-type"/>
</dbReference>
<dbReference type="OrthoDB" id="9802602at2"/>
<dbReference type="Gene3D" id="3.30.470.20">
    <property type="entry name" value="ATP-grasp fold, B domain"/>
    <property type="match status" value="1"/>
</dbReference>
<dbReference type="GO" id="GO:0006099">
    <property type="term" value="P:tricarboxylic acid cycle"/>
    <property type="evidence" value="ECO:0007669"/>
    <property type="project" value="UniProtKB-KW"/>
</dbReference>
<organism evidence="10 11">
    <name type="scientific">Desulfosporosinus metallidurans</name>
    <dbReference type="NCBI Taxonomy" id="1888891"/>
    <lineage>
        <taxon>Bacteria</taxon>
        <taxon>Bacillati</taxon>
        <taxon>Bacillota</taxon>
        <taxon>Clostridia</taxon>
        <taxon>Eubacteriales</taxon>
        <taxon>Desulfitobacteriaceae</taxon>
        <taxon>Desulfosporosinus</taxon>
    </lineage>
</organism>
<dbReference type="Pfam" id="PF00549">
    <property type="entry name" value="Ligase_CoA"/>
    <property type="match status" value="1"/>
</dbReference>
<evidence type="ECO:0000256" key="4">
    <source>
        <dbReference type="ARBA" id="ARBA00022598"/>
    </source>
</evidence>
<keyword evidence="8" id="KW-0067">ATP-binding</keyword>
<protein>
    <submittedName>
        <fullName evidence="10">Succinyl-CoA ligase [ADP-forming] beta chain</fullName>
    </submittedName>
</protein>
<dbReference type="PIRSF" id="PIRSF001554">
    <property type="entry name" value="SucCS_beta"/>
    <property type="match status" value="1"/>
</dbReference>
<dbReference type="Gene3D" id="3.40.50.261">
    <property type="entry name" value="Succinyl-CoA synthetase domains"/>
    <property type="match status" value="1"/>
</dbReference>
<evidence type="ECO:0000313" key="10">
    <source>
        <dbReference type="EMBL" id="OLN33238.1"/>
    </source>
</evidence>
<dbReference type="InterPro" id="IPR005811">
    <property type="entry name" value="SUCC_ACL_C"/>
</dbReference>
<dbReference type="GO" id="GO:0042709">
    <property type="term" value="C:succinate-CoA ligase complex"/>
    <property type="evidence" value="ECO:0007669"/>
    <property type="project" value="TreeGrafter"/>
</dbReference>
<dbReference type="PANTHER" id="PTHR11815:SF10">
    <property type="entry name" value="SUCCINATE--COA LIGASE [GDP-FORMING] SUBUNIT BETA, MITOCHONDRIAL"/>
    <property type="match status" value="1"/>
</dbReference>
<reference evidence="10 11" key="1">
    <citation type="submission" date="2016-09" db="EMBL/GenBank/DDBJ databases">
        <title>Complete genome of Desulfosporosinus sp. OL.</title>
        <authorList>
            <person name="Mardanov A."/>
            <person name="Beletsky A."/>
            <person name="Panova A."/>
            <person name="Karnachuk O."/>
            <person name="Ravin N."/>
        </authorList>
    </citation>
    <scope>NUCLEOTIDE SEQUENCE [LARGE SCALE GENOMIC DNA]</scope>
    <source>
        <strain evidence="10 11">OL</strain>
    </source>
</reference>
<dbReference type="InterPro" id="IPR017866">
    <property type="entry name" value="Succ-CoA_synthase_bsu_CS"/>
</dbReference>
<dbReference type="InterPro" id="IPR005809">
    <property type="entry name" value="Succ_CoA_ligase-like_bsu"/>
</dbReference>
<dbReference type="AlphaFoldDB" id="A0A1Q8R0Z3"/>
<keyword evidence="5" id="KW-0479">Metal-binding</keyword>
<dbReference type="GO" id="GO:0046872">
    <property type="term" value="F:metal ion binding"/>
    <property type="evidence" value="ECO:0007669"/>
    <property type="project" value="UniProtKB-KW"/>
</dbReference>
<comment type="similarity">
    <text evidence="2">Belongs to the succinate/malate CoA ligase beta subunit family.</text>
</comment>
<name>A0A1Q8R0Z3_9FIRM</name>
<keyword evidence="7" id="KW-0460">Magnesium</keyword>
<dbReference type="EMBL" id="MLBF01000004">
    <property type="protein sequence ID" value="OLN33238.1"/>
    <property type="molecule type" value="Genomic_DNA"/>
</dbReference>
<keyword evidence="3" id="KW-0816">Tricarboxylic acid cycle</keyword>
<dbReference type="GO" id="GO:0004775">
    <property type="term" value="F:succinate-CoA ligase (ADP-forming) activity"/>
    <property type="evidence" value="ECO:0007669"/>
    <property type="project" value="TreeGrafter"/>
</dbReference>
<evidence type="ECO:0000256" key="3">
    <source>
        <dbReference type="ARBA" id="ARBA00022532"/>
    </source>
</evidence>
<dbReference type="NCBIfam" id="NF001913">
    <property type="entry name" value="PRK00696.1"/>
    <property type="match status" value="1"/>
</dbReference>
<evidence type="ECO:0000256" key="8">
    <source>
        <dbReference type="PROSITE-ProRule" id="PRU00409"/>
    </source>
</evidence>
<dbReference type="PROSITE" id="PS50975">
    <property type="entry name" value="ATP_GRASP"/>
    <property type="match status" value="1"/>
</dbReference>
<dbReference type="Gene3D" id="3.30.1490.20">
    <property type="entry name" value="ATP-grasp fold, A domain"/>
    <property type="match status" value="1"/>
</dbReference>
<dbReference type="FunFam" id="3.30.470.20:FF:000002">
    <property type="entry name" value="Succinate--CoA ligase [ADP-forming] subunit beta"/>
    <property type="match status" value="1"/>
</dbReference>
<evidence type="ECO:0000256" key="2">
    <source>
        <dbReference type="ARBA" id="ARBA00009182"/>
    </source>
</evidence>
<keyword evidence="11" id="KW-1185">Reference proteome</keyword>
<comment type="cofactor">
    <cofactor evidence="1">
        <name>Mg(2+)</name>
        <dbReference type="ChEBI" id="CHEBI:18420"/>
    </cofactor>
</comment>
<dbReference type="GO" id="GO:0006104">
    <property type="term" value="P:succinyl-CoA metabolic process"/>
    <property type="evidence" value="ECO:0007669"/>
    <property type="project" value="TreeGrafter"/>
</dbReference>
<keyword evidence="6 8" id="KW-0547">Nucleotide-binding</keyword>
<keyword evidence="4 10" id="KW-0436">Ligase</keyword>
<dbReference type="SUPFAM" id="SSF52210">
    <property type="entry name" value="Succinyl-CoA synthetase domains"/>
    <property type="match status" value="1"/>
</dbReference>
<dbReference type="GO" id="GO:0005524">
    <property type="term" value="F:ATP binding"/>
    <property type="evidence" value="ECO:0007669"/>
    <property type="project" value="UniProtKB-UniRule"/>
</dbReference>
<dbReference type="STRING" id="1888891.DSOL_0965"/>
<dbReference type="InterPro" id="IPR016102">
    <property type="entry name" value="Succinyl-CoA_synth-like"/>
</dbReference>
<evidence type="ECO:0000256" key="7">
    <source>
        <dbReference type="ARBA" id="ARBA00022842"/>
    </source>
</evidence>
<dbReference type="Proteomes" id="UP000186102">
    <property type="component" value="Unassembled WGS sequence"/>
</dbReference>
<accession>A0A1Q8R0Z3</accession>
<feature type="domain" description="ATP-grasp" evidence="9">
    <location>
        <begin position="9"/>
        <end position="215"/>
    </location>
</feature>
<evidence type="ECO:0000256" key="1">
    <source>
        <dbReference type="ARBA" id="ARBA00001946"/>
    </source>
</evidence>
<dbReference type="PANTHER" id="PTHR11815">
    <property type="entry name" value="SUCCINYL-COA SYNTHETASE BETA CHAIN"/>
    <property type="match status" value="1"/>
</dbReference>
<evidence type="ECO:0000313" key="11">
    <source>
        <dbReference type="Proteomes" id="UP000186102"/>
    </source>
</evidence>
<dbReference type="InterPro" id="IPR013815">
    <property type="entry name" value="ATP_grasp_subdomain_1"/>
</dbReference>
<gene>
    <name evidence="10" type="ORF">DSOL_0965</name>
</gene>
<evidence type="ECO:0000256" key="6">
    <source>
        <dbReference type="ARBA" id="ARBA00022741"/>
    </source>
</evidence>
<dbReference type="PROSITE" id="PS01217">
    <property type="entry name" value="SUCCINYL_COA_LIG_3"/>
    <property type="match status" value="1"/>
</dbReference>
<evidence type="ECO:0000256" key="5">
    <source>
        <dbReference type="ARBA" id="ARBA00022723"/>
    </source>
</evidence>
<dbReference type="Pfam" id="PF08442">
    <property type="entry name" value="ATP-grasp_2"/>
    <property type="match status" value="1"/>
</dbReference>
<dbReference type="NCBIfam" id="TIGR01016">
    <property type="entry name" value="sucCoAbeta"/>
    <property type="match status" value="1"/>
</dbReference>
<dbReference type="SUPFAM" id="SSF56059">
    <property type="entry name" value="Glutathione synthetase ATP-binding domain-like"/>
    <property type="match status" value="1"/>
</dbReference>
<evidence type="ECO:0000259" key="9">
    <source>
        <dbReference type="PROSITE" id="PS50975"/>
    </source>
</evidence>
<comment type="caution">
    <text evidence="10">The sequence shown here is derived from an EMBL/GenBank/DDBJ whole genome shotgun (WGS) entry which is preliminary data.</text>
</comment>
<sequence length="378" mass="40869">MKLYEYMAKEILQSNGIPVLMGAVFTGVEGVADFLEKTGPVAIKSQVLSGGRGKAGGIKFATEPQDAISKVRDLLATEIKGCKVEMVLIEEKVSIEREIYLAITIDGAKRQPVLLASIAGGMDIEQVPEEQVIKRFIDITIGLQPYATRQITRQMGLKGREAQQIADIMLKLYQVFRKYDAELVEINPLVVTATQVLAADAKMTLDDEAAFRYLPEVPWVEEKTAVEKKAGDLGISYVELDGDIGVMANGAGITMATLDLLKNFGASARNFMDAGGGSSLQATAAALEILLSTKPKALLINIFGGITRCDEVARAFVQVKNTFDLKIPVVIRLIGTNEDLGTAILQEQGIESFKNIEEAVTNVISLMNGGGADVHNYQ</sequence>
<dbReference type="RefSeq" id="WP_075363726.1">
    <property type="nucleotide sequence ID" value="NZ_MLBF01000004.1"/>
</dbReference>
<proteinExistence type="inferred from homology"/>